<feature type="transmembrane region" description="Helical" evidence="2">
    <location>
        <begin position="12"/>
        <end position="34"/>
    </location>
</feature>
<evidence type="ECO:0008006" key="5">
    <source>
        <dbReference type="Google" id="ProtNLM"/>
    </source>
</evidence>
<feature type="transmembrane region" description="Helical" evidence="2">
    <location>
        <begin position="54"/>
        <end position="80"/>
    </location>
</feature>
<evidence type="ECO:0000313" key="3">
    <source>
        <dbReference type="EMBL" id="GAA2030679.1"/>
    </source>
</evidence>
<feature type="compositionally biased region" description="Low complexity" evidence="1">
    <location>
        <begin position="147"/>
        <end position="164"/>
    </location>
</feature>
<keyword evidence="2" id="KW-0812">Transmembrane</keyword>
<dbReference type="Gene3D" id="3.10.350.10">
    <property type="entry name" value="LysM domain"/>
    <property type="match status" value="1"/>
</dbReference>
<reference evidence="3 4" key="1">
    <citation type="journal article" date="2019" name="Int. J. Syst. Evol. Microbiol.">
        <title>The Global Catalogue of Microorganisms (GCM) 10K type strain sequencing project: providing services to taxonomists for standard genome sequencing and annotation.</title>
        <authorList>
            <consortium name="The Broad Institute Genomics Platform"/>
            <consortium name="The Broad Institute Genome Sequencing Center for Infectious Disease"/>
            <person name="Wu L."/>
            <person name="Ma J."/>
        </authorList>
    </citation>
    <scope>NUCLEOTIDE SEQUENCE [LARGE SCALE GENOMIC DNA]</scope>
    <source>
        <strain evidence="3 4">JCM 13595</strain>
    </source>
</reference>
<evidence type="ECO:0000313" key="4">
    <source>
        <dbReference type="Proteomes" id="UP001501461"/>
    </source>
</evidence>
<sequence length="342" mass="37159">MQRHNSDGSSQRLATEDILLTVLGLLAGPLLWWIGHTWENTPAASSMQTLEYWIALLCGFVGTGLSILWFIFLIAGLGFAVALKTRNKVMAYWSGLLTPKFLQRIIISVFGIQLAFGSQAFAAEESPPPSTEVASTPTDNPFMPDVAEQTPQTQASQQQAGAESNPTSSVEAPIATSEQSDSPRDQHSPTVTTTVPTERLSSEIHPEGQTASPPDKEQTGGAVQPKPRQTTTMPVTPVPATDKSKEVSPNRGMPEVFVPQKPLPSPYIAAPNPDRHDADSSLVIKTGDSLWDIAHQELGAEATLTQIDQRWRQWWQHNHDVLGDDPHSITPGTVLNAPPFTH</sequence>
<feature type="compositionally biased region" description="Low complexity" evidence="1">
    <location>
        <begin position="230"/>
        <end position="241"/>
    </location>
</feature>
<feature type="region of interest" description="Disordered" evidence="1">
    <location>
        <begin position="123"/>
        <end position="252"/>
    </location>
</feature>
<dbReference type="InterPro" id="IPR036779">
    <property type="entry name" value="LysM_dom_sf"/>
</dbReference>
<evidence type="ECO:0000256" key="1">
    <source>
        <dbReference type="SAM" id="MobiDB-lite"/>
    </source>
</evidence>
<dbReference type="Proteomes" id="UP001501461">
    <property type="component" value="Unassembled WGS sequence"/>
</dbReference>
<gene>
    <name evidence="3" type="ORF">GCM10009720_08650</name>
</gene>
<dbReference type="RefSeq" id="WP_343956366.1">
    <property type="nucleotide sequence ID" value="NZ_BAAAMN010000013.1"/>
</dbReference>
<keyword evidence="2" id="KW-1133">Transmembrane helix</keyword>
<organism evidence="3 4">
    <name type="scientific">Yaniella flava</name>
    <dbReference type="NCBI Taxonomy" id="287930"/>
    <lineage>
        <taxon>Bacteria</taxon>
        <taxon>Bacillati</taxon>
        <taxon>Actinomycetota</taxon>
        <taxon>Actinomycetes</taxon>
        <taxon>Micrococcales</taxon>
        <taxon>Micrococcaceae</taxon>
        <taxon>Yaniella</taxon>
    </lineage>
</organism>
<evidence type="ECO:0000256" key="2">
    <source>
        <dbReference type="SAM" id="Phobius"/>
    </source>
</evidence>
<proteinExistence type="predicted"/>
<feature type="transmembrane region" description="Helical" evidence="2">
    <location>
        <begin position="101"/>
        <end position="122"/>
    </location>
</feature>
<keyword evidence="2" id="KW-0472">Membrane</keyword>
<feature type="compositionally biased region" description="Polar residues" evidence="1">
    <location>
        <begin position="165"/>
        <end position="180"/>
    </location>
</feature>
<comment type="caution">
    <text evidence="3">The sequence shown here is derived from an EMBL/GenBank/DDBJ whole genome shotgun (WGS) entry which is preliminary data.</text>
</comment>
<name>A0ABN2U9D6_9MICC</name>
<dbReference type="EMBL" id="BAAAMN010000013">
    <property type="protein sequence ID" value="GAA2030679.1"/>
    <property type="molecule type" value="Genomic_DNA"/>
</dbReference>
<protein>
    <recommendedName>
        <fullName evidence="5">LysM domain-containing protein</fullName>
    </recommendedName>
</protein>
<keyword evidence="4" id="KW-1185">Reference proteome</keyword>
<accession>A0ABN2U9D6</accession>